<dbReference type="EMBL" id="UINC01039928">
    <property type="protein sequence ID" value="SVB39107.1"/>
    <property type="molecule type" value="Genomic_DNA"/>
</dbReference>
<reference evidence="4" key="1">
    <citation type="submission" date="2018-05" db="EMBL/GenBank/DDBJ databases">
        <authorList>
            <person name="Lanie J.A."/>
            <person name="Ng W.-L."/>
            <person name="Kazmierczak K.M."/>
            <person name="Andrzejewski T.M."/>
            <person name="Davidsen T.M."/>
            <person name="Wayne K.J."/>
            <person name="Tettelin H."/>
            <person name="Glass J.I."/>
            <person name="Rusch D."/>
            <person name="Podicherti R."/>
            <person name="Tsui H.-C.T."/>
            <person name="Winkler M.E."/>
        </authorList>
    </citation>
    <scope>NUCLEOTIDE SEQUENCE</scope>
</reference>
<keyword evidence="3" id="KW-1133">Transmembrane helix</keyword>
<gene>
    <name evidence="4" type="ORF">METZ01_LOCUS191961</name>
</gene>
<evidence type="ECO:0000256" key="3">
    <source>
        <dbReference type="SAM" id="Phobius"/>
    </source>
</evidence>
<accession>A0A382DNC1</accession>
<organism evidence="4">
    <name type="scientific">marine metagenome</name>
    <dbReference type="NCBI Taxonomy" id="408172"/>
    <lineage>
        <taxon>unclassified sequences</taxon>
        <taxon>metagenomes</taxon>
        <taxon>ecological metagenomes</taxon>
    </lineage>
</organism>
<protein>
    <submittedName>
        <fullName evidence="4">Uncharacterized protein</fullName>
    </submittedName>
</protein>
<evidence type="ECO:0000256" key="2">
    <source>
        <dbReference type="SAM" id="MobiDB-lite"/>
    </source>
</evidence>
<feature type="region of interest" description="Disordered" evidence="2">
    <location>
        <begin position="1"/>
        <end position="36"/>
    </location>
</feature>
<dbReference type="AlphaFoldDB" id="A0A382DNC1"/>
<evidence type="ECO:0000256" key="1">
    <source>
        <dbReference type="SAM" id="Coils"/>
    </source>
</evidence>
<name>A0A382DNC1_9ZZZZ</name>
<feature type="non-terminal residue" evidence="4">
    <location>
        <position position="523"/>
    </location>
</feature>
<evidence type="ECO:0000313" key="4">
    <source>
        <dbReference type="EMBL" id="SVB39107.1"/>
    </source>
</evidence>
<sequence length="523" mass="60943">MTKYDRMHARKEARKAAREAERRGDAEKKEKQKKRATYRKDGQGNIILFGWLKVTWVAIAMIIGIVLITSFLAFALIMNDEEFRDENCKNPFCRLFIDTSDPNADMPFVPDVDAEWEEYYEDIVDTEKNIPMPPDEEPNWTLIPEAEARGEDEPVCYSPACKKKYAEEAEAEKVQGNPEYEAHQEIRETEMDRINDLIKELKEEIVTLEEDIDKLHDEIPQMEMDWKQQEKDEKSGDGKLKSMEYNLEKLKKEYRKAYDDSRTSGDLDDAKLLKEEYNAYKKLYEDELERYAEDTKKTIELETGYEEARDELEIMMEELRDMKDDLELLKIEMWKAKQSNQFISIRLSGTCIVLIENGYPSNCPTYAELKDTFDNTDPRISGGFSPSVSGNDIRRDVPPMENHWLYYEQLPNWKIITVDPHPYLMAKGMVIDVAPMTVKKVHLPSVAKDCDDPDKAEGCEYDVQYDVIIDKYCSHASVSPDMKSIGEGIKQLMKSCKYEGDDKLGLSWKKLITMPIYDPYRVY</sequence>
<feature type="coiled-coil region" evidence="1">
    <location>
        <begin position="184"/>
        <end position="339"/>
    </location>
</feature>
<proteinExistence type="predicted"/>
<keyword evidence="1" id="KW-0175">Coiled coil</keyword>
<feature type="compositionally biased region" description="Basic and acidic residues" evidence="2">
    <location>
        <begin position="14"/>
        <end position="30"/>
    </location>
</feature>
<feature type="transmembrane region" description="Helical" evidence="3">
    <location>
        <begin position="54"/>
        <end position="78"/>
    </location>
</feature>
<keyword evidence="3" id="KW-0472">Membrane</keyword>
<keyword evidence="3" id="KW-0812">Transmembrane</keyword>